<gene>
    <name evidence="2" type="ORF">ANCCAN_16402</name>
</gene>
<organism evidence="2 3">
    <name type="scientific">Ancylostoma caninum</name>
    <name type="common">Dog hookworm</name>
    <dbReference type="NCBI Taxonomy" id="29170"/>
    <lineage>
        <taxon>Eukaryota</taxon>
        <taxon>Metazoa</taxon>
        <taxon>Ecdysozoa</taxon>
        <taxon>Nematoda</taxon>
        <taxon>Chromadorea</taxon>
        <taxon>Rhabditida</taxon>
        <taxon>Rhabditina</taxon>
        <taxon>Rhabditomorpha</taxon>
        <taxon>Strongyloidea</taxon>
        <taxon>Ancylostomatidae</taxon>
        <taxon>Ancylostomatinae</taxon>
        <taxon>Ancylostoma</taxon>
    </lineage>
</organism>
<keyword evidence="3" id="KW-1185">Reference proteome</keyword>
<proteinExistence type="predicted"/>
<protein>
    <submittedName>
        <fullName evidence="2">Uncharacterized protein</fullName>
    </submittedName>
</protein>
<evidence type="ECO:0000256" key="1">
    <source>
        <dbReference type="SAM" id="MobiDB-lite"/>
    </source>
</evidence>
<evidence type="ECO:0000313" key="2">
    <source>
        <dbReference type="EMBL" id="RCN37700.1"/>
    </source>
</evidence>
<dbReference type="Proteomes" id="UP000252519">
    <property type="component" value="Unassembled WGS sequence"/>
</dbReference>
<dbReference type="EMBL" id="JOJR01000449">
    <property type="protein sequence ID" value="RCN37700.1"/>
    <property type="molecule type" value="Genomic_DNA"/>
</dbReference>
<sequence length="90" mass="9957">MSDKEIRGGLVQDDGNEEKDMRETIKEKMSDTAKAAADAAESGYDVTKNGFKEAYHSMAKKCGEAKSCVLEKAEEANDYLTQKVHDIKSH</sequence>
<dbReference type="OrthoDB" id="5883844at2759"/>
<comment type="caution">
    <text evidence="2">The sequence shown here is derived from an EMBL/GenBank/DDBJ whole genome shotgun (WGS) entry which is preliminary data.</text>
</comment>
<evidence type="ECO:0000313" key="3">
    <source>
        <dbReference type="Proteomes" id="UP000252519"/>
    </source>
</evidence>
<feature type="region of interest" description="Disordered" evidence="1">
    <location>
        <begin position="1"/>
        <end position="20"/>
    </location>
</feature>
<accession>A0A368G3V8</accession>
<dbReference type="AlphaFoldDB" id="A0A368G3V8"/>
<reference evidence="2 3" key="1">
    <citation type="submission" date="2014-10" db="EMBL/GenBank/DDBJ databases">
        <title>Draft genome of the hookworm Ancylostoma caninum.</title>
        <authorList>
            <person name="Mitreva M."/>
        </authorList>
    </citation>
    <scope>NUCLEOTIDE SEQUENCE [LARGE SCALE GENOMIC DNA]</scope>
    <source>
        <strain evidence="2 3">Baltimore</strain>
    </source>
</reference>
<name>A0A368G3V8_ANCCA</name>